<feature type="transmembrane region" description="Helical" evidence="5">
    <location>
        <begin position="160"/>
        <end position="177"/>
    </location>
</feature>
<dbReference type="KEGG" id="cthd:CDO33_18820"/>
<dbReference type="PANTHER" id="PTHR43359">
    <property type="entry name" value="FORMATE HYDROGENLYASE SUBUNIT 4"/>
    <property type="match status" value="1"/>
</dbReference>
<evidence type="ECO:0000256" key="3">
    <source>
        <dbReference type="ARBA" id="ARBA00022989"/>
    </source>
</evidence>
<feature type="transmembrane region" description="Helical" evidence="5">
    <location>
        <begin position="67"/>
        <end position="86"/>
    </location>
</feature>
<dbReference type="InterPro" id="IPR052561">
    <property type="entry name" value="ComplexI_Subunit1"/>
</dbReference>
<keyword evidence="4 5" id="KW-0472">Membrane</keyword>
<keyword evidence="7" id="KW-1185">Reference proteome</keyword>
<evidence type="ECO:0000313" key="7">
    <source>
        <dbReference type="Proteomes" id="UP000236151"/>
    </source>
</evidence>
<feature type="transmembrane region" description="Helical" evidence="5">
    <location>
        <begin position="220"/>
        <end position="247"/>
    </location>
</feature>
<evidence type="ECO:0000256" key="2">
    <source>
        <dbReference type="ARBA" id="ARBA00022692"/>
    </source>
</evidence>
<name>A0A2K2FAN5_9CLOT</name>
<dbReference type="GO" id="GO:0005886">
    <property type="term" value="C:plasma membrane"/>
    <property type="evidence" value="ECO:0007669"/>
    <property type="project" value="TreeGrafter"/>
</dbReference>
<evidence type="ECO:0000256" key="5">
    <source>
        <dbReference type="SAM" id="Phobius"/>
    </source>
</evidence>
<feature type="transmembrane region" description="Helical" evidence="5">
    <location>
        <begin position="132"/>
        <end position="154"/>
    </location>
</feature>
<comment type="subcellular location">
    <subcellularLocation>
        <location evidence="1">Membrane</location>
        <topology evidence="1">Multi-pass membrane protein</topology>
    </subcellularLocation>
</comment>
<feature type="transmembrane region" description="Helical" evidence="5">
    <location>
        <begin position="92"/>
        <end position="111"/>
    </location>
</feature>
<organism evidence="6 7">
    <name type="scientific">Clostridium thermosuccinogenes</name>
    <dbReference type="NCBI Taxonomy" id="84032"/>
    <lineage>
        <taxon>Bacteria</taxon>
        <taxon>Bacillati</taxon>
        <taxon>Bacillota</taxon>
        <taxon>Clostridia</taxon>
        <taxon>Eubacteriales</taxon>
        <taxon>Clostridiaceae</taxon>
        <taxon>Clostridium</taxon>
    </lineage>
</organism>
<reference evidence="6 7" key="1">
    <citation type="submission" date="2017-06" db="EMBL/GenBank/DDBJ databases">
        <title>Investigating the central metabolism of Clostridium thermosuccinogenes.</title>
        <authorList>
            <person name="Koendjbiharie J.G."/>
            <person name="van Kranenburg R."/>
        </authorList>
    </citation>
    <scope>NUCLEOTIDE SEQUENCE [LARGE SCALE GENOMIC DNA]</scope>
    <source>
        <strain evidence="6 7">DSM 5806</strain>
    </source>
</reference>
<dbReference type="Pfam" id="PF00146">
    <property type="entry name" value="NADHdh"/>
    <property type="match status" value="1"/>
</dbReference>
<feature type="transmembrane region" description="Helical" evidence="5">
    <location>
        <begin position="267"/>
        <end position="285"/>
    </location>
</feature>
<dbReference type="AlphaFoldDB" id="A0A2K2FAN5"/>
<dbReference type="OrthoDB" id="9778499at2"/>
<feature type="transmembrane region" description="Helical" evidence="5">
    <location>
        <begin position="6"/>
        <end position="28"/>
    </location>
</feature>
<dbReference type="InterPro" id="IPR001694">
    <property type="entry name" value="NADH_UbQ_OxRdtase_su1/FPO"/>
</dbReference>
<dbReference type="EMBL" id="NIOJ01000040">
    <property type="protein sequence ID" value="PNT97132.1"/>
    <property type="molecule type" value="Genomic_DNA"/>
</dbReference>
<sequence>MGAIINNIGISAVAVIIAPLLGGLLSGLDRKITARMQNRMGPPVFQPFYDFFKLLGKEGITVNQTQMAYVIGHFLFMAASLIMLVLRQDMLMLIFIMAFSSVSLIMGAMSVRSPYSKIGAQREIIQIMAYEPVMLLMVVGVYLTTKSFMIESIIKHDTPLLYNLPMVFLSLLFVMTIKMRKSPFDFSASHHAHQELIKGLTTEFSGPQLAIIELTHWYELVLLFGLISLFFAKPFWVGILIAAASFFMEIVIDNISARMTWKWMLKAVWLLGIGAAMTNIIWLYLR</sequence>
<gene>
    <name evidence="6" type="ORF">CDQ84_13895</name>
</gene>
<dbReference type="PANTHER" id="PTHR43359:SF1">
    <property type="entry name" value="FORMATE HYDROGENLYASE SUBUNIT 4-RELATED"/>
    <property type="match status" value="1"/>
</dbReference>
<comment type="caution">
    <text evidence="6">The sequence shown here is derived from an EMBL/GenBank/DDBJ whole genome shotgun (WGS) entry which is preliminary data.</text>
</comment>
<dbReference type="RefSeq" id="WP_103082339.1">
    <property type="nucleotide sequence ID" value="NZ_CP021850.1"/>
</dbReference>
<keyword evidence="3 5" id="KW-1133">Transmembrane helix</keyword>
<dbReference type="Proteomes" id="UP000236151">
    <property type="component" value="Unassembled WGS sequence"/>
</dbReference>
<accession>A0A2K2FAN5</accession>
<evidence type="ECO:0000256" key="4">
    <source>
        <dbReference type="ARBA" id="ARBA00023136"/>
    </source>
</evidence>
<proteinExistence type="predicted"/>
<keyword evidence="2 5" id="KW-0812">Transmembrane</keyword>
<protein>
    <submittedName>
        <fullName evidence="6">Ech hydrogenase subunit EchB</fullName>
    </submittedName>
</protein>
<evidence type="ECO:0000313" key="6">
    <source>
        <dbReference type="EMBL" id="PNT97132.1"/>
    </source>
</evidence>
<evidence type="ECO:0000256" key="1">
    <source>
        <dbReference type="ARBA" id="ARBA00004141"/>
    </source>
</evidence>